<dbReference type="GO" id="GO:0046961">
    <property type="term" value="F:proton-transporting ATPase activity, rotational mechanism"/>
    <property type="evidence" value="ECO:0007669"/>
    <property type="project" value="TreeGrafter"/>
</dbReference>
<evidence type="ECO:0000256" key="8">
    <source>
        <dbReference type="ARBA" id="ARBA00022989"/>
    </source>
</evidence>
<dbReference type="HAMAP" id="MF_01398">
    <property type="entry name" value="ATP_synth_b_bprime"/>
    <property type="match status" value="1"/>
</dbReference>
<keyword evidence="4 15" id="KW-1003">Cell membrane</keyword>
<dbReference type="AlphaFoldDB" id="A0A916XTC1"/>
<dbReference type="GO" id="GO:0005886">
    <property type="term" value="C:plasma membrane"/>
    <property type="evidence" value="ECO:0007669"/>
    <property type="project" value="UniProtKB-SubCell"/>
</dbReference>
<evidence type="ECO:0000256" key="17">
    <source>
        <dbReference type="SAM" id="Coils"/>
    </source>
</evidence>
<keyword evidence="11 15" id="KW-0066">ATP synthesis</keyword>
<dbReference type="PANTHER" id="PTHR33445">
    <property type="entry name" value="ATP SYNTHASE SUBUNIT B', CHLOROPLASTIC"/>
    <property type="match status" value="1"/>
</dbReference>
<dbReference type="GO" id="GO:0046933">
    <property type="term" value="F:proton-transporting ATP synthase activity, rotational mechanism"/>
    <property type="evidence" value="ECO:0007669"/>
    <property type="project" value="UniProtKB-UniRule"/>
</dbReference>
<dbReference type="InterPro" id="IPR002146">
    <property type="entry name" value="ATP_synth_b/b'su_bac/chlpt"/>
</dbReference>
<protein>
    <recommendedName>
        <fullName evidence="15">ATP synthase subunit b</fullName>
    </recommendedName>
    <alternativeName>
        <fullName evidence="15">ATP synthase F(0) sector subunit b</fullName>
    </alternativeName>
    <alternativeName>
        <fullName evidence="15">ATPase subunit I</fullName>
    </alternativeName>
    <alternativeName>
        <fullName evidence="15">F-type ATPase subunit b</fullName>
        <shortName evidence="15">F-ATPase subunit b</shortName>
    </alternativeName>
</protein>
<evidence type="ECO:0000256" key="10">
    <source>
        <dbReference type="ARBA" id="ARBA00023136"/>
    </source>
</evidence>
<dbReference type="Gene3D" id="6.10.250.1580">
    <property type="match status" value="1"/>
</dbReference>
<comment type="subunit">
    <text evidence="14 15">F-type ATPases have 2 components, F(1) - the catalytic core - and F(0) - the membrane proton channel. F(1) has five subunits: alpha(3), beta(3), gamma(1), delta(1), epsilon(1). F(0) has three main subunits: a(1), b(2) and c(10-14). The alpha and beta chains form an alternating ring which encloses part of the gamma chain. F(1) is attached to F(0) by a central stalk formed by the gamma and epsilon chains, while a peripheral stalk is formed by the delta and b chains.</text>
</comment>
<keyword evidence="5 15" id="KW-0138">CF(0)</keyword>
<evidence type="ECO:0000256" key="12">
    <source>
        <dbReference type="ARBA" id="ARBA00025198"/>
    </source>
</evidence>
<evidence type="ECO:0000256" key="6">
    <source>
        <dbReference type="ARBA" id="ARBA00022692"/>
    </source>
</evidence>
<evidence type="ECO:0000313" key="18">
    <source>
        <dbReference type="EMBL" id="GGD07763.1"/>
    </source>
</evidence>
<evidence type="ECO:0000256" key="1">
    <source>
        <dbReference type="ARBA" id="ARBA00004377"/>
    </source>
</evidence>
<evidence type="ECO:0000256" key="16">
    <source>
        <dbReference type="RuleBase" id="RU003848"/>
    </source>
</evidence>
<evidence type="ECO:0000256" key="5">
    <source>
        <dbReference type="ARBA" id="ARBA00022547"/>
    </source>
</evidence>
<dbReference type="NCBIfam" id="NF006612">
    <property type="entry name" value="PRK09174.1"/>
    <property type="match status" value="1"/>
</dbReference>
<keyword evidence="8 15" id="KW-1133">Transmembrane helix</keyword>
<dbReference type="InterPro" id="IPR050059">
    <property type="entry name" value="ATP_synthase_B_chain"/>
</dbReference>
<evidence type="ECO:0000256" key="2">
    <source>
        <dbReference type="ARBA" id="ARBA00005513"/>
    </source>
</evidence>
<sequence length="207" mass="21983">MFVTEAHAQTETPATDVAPVAGETVPVHGDAAHGTAVGVPGEAHTGVFPPMDTQFFPSQLLWLAITFGLFYWVLQKAILPRIGGILENRRDRIALDLDAAERMKHDADEALAAYEQDLAAARARSHQIATEARDAAKADADAERAEVEAGLDRQLETAQARIAEIKQAALADVGQIAEAATAEMLSAIAGLDLPREDIAGAVRAVRS</sequence>
<accession>A0A916XTC1</accession>
<dbReference type="EMBL" id="BMJJ01000002">
    <property type="protein sequence ID" value="GGD07763.1"/>
    <property type="molecule type" value="Genomic_DNA"/>
</dbReference>
<evidence type="ECO:0000256" key="7">
    <source>
        <dbReference type="ARBA" id="ARBA00022781"/>
    </source>
</evidence>
<keyword evidence="19" id="KW-1185">Reference proteome</keyword>
<gene>
    <name evidence="18" type="primary">atpF2</name>
    <name evidence="15" type="synonym">atpF</name>
    <name evidence="18" type="ORF">GCM10011335_08320</name>
</gene>
<keyword evidence="17" id="KW-0175">Coiled coil</keyword>
<evidence type="ECO:0000256" key="3">
    <source>
        <dbReference type="ARBA" id="ARBA00022448"/>
    </source>
</evidence>
<comment type="function">
    <text evidence="13">Component of the F(0) channel, it forms part of the peripheral stalk, linking F(1) to F(0). The b'-subunit is a diverged and duplicated form of b found in plants and photosynthetic bacteria.</text>
</comment>
<dbReference type="CDD" id="cd06503">
    <property type="entry name" value="ATP-synt_Fo_b"/>
    <property type="match status" value="1"/>
</dbReference>
<organism evidence="18 19">
    <name type="scientific">Aureimonas glaciei</name>
    <dbReference type="NCBI Taxonomy" id="1776957"/>
    <lineage>
        <taxon>Bacteria</taxon>
        <taxon>Pseudomonadati</taxon>
        <taxon>Pseudomonadota</taxon>
        <taxon>Alphaproteobacteria</taxon>
        <taxon>Hyphomicrobiales</taxon>
        <taxon>Aurantimonadaceae</taxon>
        <taxon>Aureimonas</taxon>
    </lineage>
</organism>
<evidence type="ECO:0000256" key="9">
    <source>
        <dbReference type="ARBA" id="ARBA00023065"/>
    </source>
</evidence>
<feature type="coiled-coil region" evidence="17">
    <location>
        <begin position="97"/>
        <end position="124"/>
    </location>
</feature>
<evidence type="ECO:0000313" key="19">
    <source>
        <dbReference type="Proteomes" id="UP000613160"/>
    </source>
</evidence>
<comment type="function">
    <text evidence="12 15">F(1)F(0) ATP synthase produces ATP from ADP in the presence of a proton or sodium gradient. F-type ATPases consist of two structural domains, F(1) containing the extramembraneous catalytic core and F(0) containing the membrane proton channel, linked together by a central stalk and a peripheral stalk. During catalysis, ATP synthesis in the catalytic domain of F(1) is coupled via a rotary mechanism of the central stalk subunits to proton translocation.</text>
</comment>
<comment type="similarity">
    <text evidence="2 15 16">Belongs to the ATPase B chain family.</text>
</comment>
<feature type="transmembrane region" description="Helical" evidence="15">
    <location>
        <begin position="55"/>
        <end position="74"/>
    </location>
</feature>
<evidence type="ECO:0000256" key="15">
    <source>
        <dbReference type="HAMAP-Rule" id="MF_01398"/>
    </source>
</evidence>
<proteinExistence type="inferred from homology"/>
<evidence type="ECO:0000256" key="4">
    <source>
        <dbReference type="ARBA" id="ARBA00022475"/>
    </source>
</evidence>
<reference evidence="18" key="2">
    <citation type="submission" date="2020-09" db="EMBL/GenBank/DDBJ databases">
        <authorList>
            <person name="Sun Q."/>
            <person name="Zhou Y."/>
        </authorList>
    </citation>
    <scope>NUCLEOTIDE SEQUENCE</scope>
    <source>
        <strain evidence="18">CGMCC 1.15493</strain>
    </source>
</reference>
<evidence type="ECO:0000256" key="11">
    <source>
        <dbReference type="ARBA" id="ARBA00023310"/>
    </source>
</evidence>
<reference evidence="18" key="1">
    <citation type="journal article" date="2014" name="Int. J. Syst. Evol. Microbiol.">
        <title>Complete genome sequence of Corynebacterium casei LMG S-19264T (=DSM 44701T), isolated from a smear-ripened cheese.</title>
        <authorList>
            <consortium name="US DOE Joint Genome Institute (JGI-PGF)"/>
            <person name="Walter F."/>
            <person name="Albersmeier A."/>
            <person name="Kalinowski J."/>
            <person name="Ruckert C."/>
        </authorList>
    </citation>
    <scope>NUCLEOTIDE SEQUENCE</scope>
    <source>
        <strain evidence="18">CGMCC 1.15493</strain>
    </source>
</reference>
<dbReference type="Proteomes" id="UP000613160">
    <property type="component" value="Unassembled WGS sequence"/>
</dbReference>
<keyword evidence="10 15" id="KW-0472">Membrane</keyword>
<keyword evidence="9 15" id="KW-0406">Ion transport</keyword>
<dbReference type="PANTHER" id="PTHR33445:SF1">
    <property type="entry name" value="ATP SYNTHASE SUBUNIT B"/>
    <property type="match status" value="1"/>
</dbReference>
<dbReference type="RefSeq" id="WP_188849332.1">
    <property type="nucleotide sequence ID" value="NZ_BMJJ01000002.1"/>
</dbReference>
<dbReference type="GO" id="GO:0045259">
    <property type="term" value="C:proton-transporting ATP synthase complex"/>
    <property type="evidence" value="ECO:0007669"/>
    <property type="project" value="UniProtKB-KW"/>
</dbReference>
<evidence type="ECO:0000256" key="13">
    <source>
        <dbReference type="ARBA" id="ARBA00025614"/>
    </source>
</evidence>
<comment type="subcellular location">
    <subcellularLocation>
        <location evidence="1">Cell inner membrane</location>
        <topology evidence="1">Single-pass membrane protein</topology>
    </subcellularLocation>
    <subcellularLocation>
        <location evidence="15">Cell membrane</location>
        <topology evidence="15">Single-pass membrane protein</topology>
    </subcellularLocation>
</comment>
<comment type="caution">
    <text evidence="18">The sequence shown here is derived from an EMBL/GenBank/DDBJ whole genome shotgun (WGS) entry which is preliminary data.</text>
</comment>
<keyword evidence="3 15" id="KW-0813">Transport</keyword>
<keyword evidence="7 15" id="KW-0375">Hydrogen ion transport</keyword>
<name>A0A916XTC1_9HYPH</name>
<keyword evidence="6 15" id="KW-0812">Transmembrane</keyword>
<evidence type="ECO:0000256" key="14">
    <source>
        <dbReference type="ARBA" id="ARBA00025830"/>
    </source>
</evidence>
<dbReference type="Pfam" id="PF00430">
    <property type="entry name" value="ATP-synt_B"/>
    <property type="match status" value="1"/>
</dbReference>